<dbReference type="SUPFAM" id="SSF81383">
    <property type="entry name" value="F-box domain"/>
    <property type="match status" value="1"/>
</dbReference>
<dbReference type="Gene3D" id="3.80.10.10">
    <property type="entry name" value="Ribonuclease Inhibitor"/>
    <property type="match status" value="1"/>
</dbReference>
<evidence type="ECO:0000313" key="2">
    <source>
        <dbReference type="EMBL" id="CAG8572198.1"/>
    </source>
</evidence>
<protein>
    <submittedName>
        <fullName evidence="2">2438_t:CDS:1</fullName>
    </submittedName>
</protein>
<dbReference type="OrthoDB" id="2322866at2759"/>
<dbReference type="InterPro" id="IPR001810">
    <property type="entry name" value="F-box_dom"/>
</dbReference>
<dbReference type="InterPro" id="IPR036047">
    <property type="entry name" value="F-box-like_dom_sf"/>
</dbReference>
<organism evidence="2 3">
    <name type="scientific">Funneliformis caledonium</name>
    <dbReference type="NCBI Taxonomy" id="1117310"/>
    <lineage>
        <taxon>Eukaryota</taxon>
        <taxon>Fungi</taxon>
        <taxon>Fungi incertae sedis</taxon>
        <taxon>Mucoromycota</taxon>
        <taxon>Glomeromycotina</taxon>
        <taxon>Glomeromycetes</taxon>
        <taxon>Glomerales</taxon>
        <taxon>Glomeraceae</taxon>
        <taxon>Funneliformis</taxon>
    </lineage>
</organism>
<accession>A0A9N9G298</accession>
<feature type="domain" description="F-box" evidence="1">
    <location>
        <begin position="2"/>
        <end position="45"/>
    </location>
</feature>
<dbReference type="Proteomes" id="UP000789570">
    <property type="component" value="Unassembled WGS sequence"/>
</dbReference>
<keyword evidence="3" id="KW-1185">Reference proteome</keyword>
<reference evidence="2" key="1">
    <citation type="submission" date="2021-06" db="EMBL/GenBank/DDBJ databases">
        <authorList>
            <person name="Kallberg Y."/>
            <person name="Tangrot J."/>
            <person name="Rosling A."/>
        </authorList>
    </citation>
    <scope>NUCLEOTIDE SEQUENCE</scope>
    <source>
        <strain evidence="2">UK204</strain>
    </source>
</reference>
<dbReference type="EMBL" id="CAJVPQ010001839">
    <property type="protein sequence ID" value="CAG8572198.1"/>
    <property type="molecule type" value="Genomic_DNA"/>
</dbReference>
<evidence type="ECO:0000259" key="1">
    <source>
        <dbReference type="Pfam" id="PF12937"/>
    </source>
</evidence>
<name>A0A9N9G298_9GLOM</name>
<dbReference type="SUPFAM" id="SSF52047">
    <property type="entry name" value="RNI-like"/>
    <property type="match status" value="1"/>
</dbReference>
<proteinExistence type="predicted"/>
<dbReference type="InterPro" id="IPR032675">
    <property type="entry name" value="LRR_dom_sf"/>
</dbReference>
<evidence type="ECO:0000313" key="3">
    <source>
        <dbReference type="Proteomes" id="UP000789570"/>
    </source>
</evidence>
<comment type="caution">
    <text evidence="2">The sequence shown here is derived from an EMBL/GenBank/DDBJ whole genome shotgun (WGS) entry which is preliminary data.</text>
</comment>
<dbReference type="AlphaFoldDB" id="A0A9N9G298"/>
<dbReference type="Pfam" id="PF12937">
    <property type="entry name" value="F-box-like"/>
    <property type="match status" value="1"/>
</dbReference>
<gene>
    <name evidence="2" type="ORF">FCALED_LOCUS7154</name>
</gene>
<sequence length="580" mass="67709">MSTLPGDCLAQIFSYLDEDSKSLYAFIRVNRLWCVNAIKYLWKQPLRFALILKSTPDYTLRHRTKTGKLTETFIKCLIHNEMVSGGDIQNKRRRSPRVPLVSPPLFNYIGFIRRLDLDDLGLAIAEWAEYISSPKYNRNSSLVKVRNVVFSVLIQQRPARYKSIKDFREDKSLIKELTVRICELLINQIQKLDYLSMKPSKPFPASEIFIIHLMKDSWFNIITREYMSIINYPHANISLSHLVEFEWDESRTEAESSSRFLIDLSLVCTKIQTIRFDMNKSQTHDLLISEALQLLIESQTRLEEFELRNCGLFSYHIMHGLKTRASTLKKLTLRKVSPLSLEFISDIAYLYNLEELRYYEGDLLSKDAWPLSFTHFPKLIYYEIDDLFPTSITVNPDAVISDSCPMLQTFIYNQKRYYKAESTALIMRSVGFHCQFLRHFECNAEICSIDLLKLVFLSSPNLETIIITNDRVSLNIDGLLLLTQLKNLKHLELNGSWEFEVEPLKRFLINSKPPLSTIVLSENKCFEDSHLQVLLNCLKGVLTTFHVLKLTKRLSIDMRRQAKEDIEDFLYKRKTNVVED</sequence>